<evidence type="ECO:0000313" key="2">
    <source>
        <dbReference type="Proteomes" id="UP000288216"/>
    </source>
</evidence>
<protein>
    <submittedName>
        <fullName evidence="1">Uncharacterized protein</fullName>
    </submittedName>
</protein>
<feature type="non-terminal residue" evidence="1">
    <location>
        <position position="1"/>
    </location>
</feature>
<dbReference type="EMBL" id="BFAA01028481">
    <property type="protein sequence ID" value="GCB82124.1"/>
    <property type="molecule type" value="Genomic_DNA"/>
</dbReference>
<evidence type="ECO:0000313" key="1">
    <source>
        <dbReference type="EMBL" id="GCB82124.1"/>
    </source>
</evidence>
<keyword evidence="2" id="KW-1185">Reference proteome</keyword>
<accession>A0A401Q9Q8</accession>
<proteinExistence type="predicted"/>
<name>A0A401Q9Q8_SCYTO</name>
<gene>
    <name evidence="1" type="ORF">scyTo_0023330</name>
</gene>
<dbReference type="Proteomes" id="UP000288216">
    <property type="component" value="Unassembled WGS sequence"/>
</dbReference>
<organism evidence="1 2">
    <name type="scientific">Scyliorhinus torazame</name>
    <name type="common">Cloudy catshark</name>
    <name type="synonym">Catulus torazame</name>
    <dbReference type="NCBI Taxonomy" id="75743"/>
    <lineage>
        <taxon>Eukaryota</taxon>
        <taxon>Metazoa</taxon>
        <taxon>Chordata</taxon>
        <taxon>Craniata</taxon>
        <taxon>Vertebrata</taxon>
        <taxon>Chondrichthyes</taxon>
        <taxon>Elasmobranchii</taxon>
        <taxon>Galeomorphii</taxon>
        <taxon>Galeoidea</taxon>
        <taxon>Carcharhiniformes</taxon>
        <taxon>Scyliorhinidae</taxon>
        <taxon>Scyliorhinus</taxon>
    </lineage>
</organism>
<sequence length="86" mass="9822">SKYFRGKKVLDEYEIRLEQVCVMVLISLATESVIGSKLRALIKIFNQSHVTSCPVKYLILTLVILDDPGNDKGEEIFLCRTIYNID</sequence>
<dbReference type="AlphaFoldDB" id="A0A401Q9Q8"/>
<reference evidence="1 2" key="1">
    <citation type="journal article" date="2018" name="Nat. Ecol. Evol.">
        <title>Shark genomes provide insights into elasmobranch evolution and the origin of vertebrates.</title>
        <authorList>
            <person name="Hara Y"/>
            <person name="Yamaguchi K"/>
            <person name="Onimaru K"/>
            <person name="Kadota M"/>
            <person name="Koyanagi M"/>
            <person name="Keeley SD"/>
            <person name="Tatsumi K"/>
            <person name="Tanaka K"/>
            <person name="Motone F"/>
            <person name="Kageyama Y"/>
            <person name="Nozu R"/>
            <person name="Adachi N"/>
            <person name="Nishimura O"/>
            <person name="Nakagawa R"/>
            <person name="Tanegashima C"/>
            <person name="Kiyatake I"/>
            <person name="Matsumoto R"/>
            <person name="Murakumo K"/>
            <person name="Nishida K"/>
            <person name="Terakita A"/>
            <person name="Kuratani S"/>
            <person name="Sato K"/>
            <person name="Hyodo S Kuraku.S."/>
        </authorList>
    </citation>
    <scope>NUCLEOTIDE SEQUENCE [LARGE SCALE GENOMIC DNA]</scope>
</reference>
<comment type="caution">
    <text evidence="1">The sequence shown here is derived from an EMBL/GenBank/DDBJ whole genome shotgun (WGS) entry which is preliminary data.</text>
</comment>